<dbReference type="InterPro" id="IPR056119">
    <property type="entry name" value="DUF7702"/>
</dbReference>
<keyword evidence="1" id="KW-0812">Transmembrane</keyword>
<evidence type="ECO:0000259" key="2">
    <source>
        <dbReference type="Pfam" id="PF24800"/>
    </source>
</evidence>
<proteinExistence type="predicted"/>
<keyword evidence="1" id="KW-1133">Transmembrane helix</keyword>
<feature type="transmembrane region" description="Helical" evidence="1">
    <location>
        <begin position="110"/>
        <end position="128"/>
    </location>
</feature>
<protein>
    <recommendedName>
        <fullName evidence="2">DUF7702 domain-containing protein</fullName>
    </recommendedName>
</protein>
<dbReference type="PANTHER" id="PTHR42109">
    <property type="entry name" value="UNPLACED GENOMIC SCAFFOLD UM_SCAF_CONTIG_1.265, WHOLE GENOME SHOTGUN SEQUENCE"/>
    <property type="match status" value="1"/>
</dbReference>
<feature type="transmembrane region" description="Helical" evidence="1">
    <location>
        <begin position="148"/>
        <end position="167"/>
    </location>
</feature>
<comment type="caution">
    <text evidence="3">The sequence shown here is derived from an EMBL/GenBank/DDBJ whole genome shotgun (WGS) entry which is preliminary data.</text>
</comment>
<feature type="transmembrane region" description="Helical" evidence="1">
    <location>
        <begin position="216"/>
        <end position="238"/>
    </location>
</feature>
<name>A0AAD9ZC62_9LECA</name>
<dbReference type="PANTHER" id="PTHR42109:SF2">
    <property type="entry name" value="INTEGRAL MEMBRANE PROTEIN"/>
    <property type="match status" value="1"/>
</dbReference>
<accession>A0AAD9ZC62</accession>
<dbReference type="EMBL" id="JASNWA010000007">
    <property type="protein sequence ID" value="KAK3173483.1"/>
    <property type="molecule type" value="Genomic_DNA"/>
</dbReference>
<feature type="transmembrane region" description="Helical" evidence="1">
    <location>
        <begin position="72"/>
        <end position="90"/>
    </location>
</feature>
<feature type="transmembrane region" description="Helical" evidence="1">
    <location>
        <begin position="6"/>
        <end position="27"/>
    </location>
</feature>
<gene>
    <name evidence="3" type="ORF">OEA41_006812</name>
</gene>
<dbReference type="Pfam" id="PF24800">
    <property type="entry name" value="DUF7702"/>
    <property type="match status" value="1"/>
</dbReference>
<dbReference type="AlphaFoldDB" id="A0AAD9ZC62"/>
<keyword evidence="4" id="KW-1185">Reference proteome</keyword>
<evidence type="ECO:0000313" key="4">
    <source>
        <dbReference type="Proteomes" id="UP001276659"/>
    </source>
</evidence>
<sequence>MKFNAHGGISILELFLYFPSFLVAVYICYRHGFGRSSGWIFTLILCLIRIIGACCQLATYHSESQGLFETTIILDSVGVSPLLLATLGLLSRCIDSIKETSTFPLSAIHFRLIQLLITIGLILSIAGGSNGTSSDGTFKVQTTSKVGIILYIVAYVALALTALLTSFKLSHAESGEKRLLLAVILALPFILVRLVYSTLAALTHFHDFNLLTGSVAIFAIMAVAMEFAVILIYLVIGWRTNVIPASQRGPIMSRPWKGNLDGAISRPGGRRGRRQGPIHGLVSAAVAAAQQQPAQQSR</sequence>
<feature type="transmembrane region" description="Helical" evidence="1">
    <location>
        <begin position="39"/>
        <end position="60"/>
    </location>
</feature>
<organism evidence="3 4">
    <name type="scientific">Lepraria neglecta</name>
    <dbReference type="NCBI Taxonomy" id="209136"/>
    <lineage>
        <taxon>Eukaryota</taxon>
        <taxon>Fungi</taxon>
        <taxon>Dikarya</taxon>
        <taxon>Ascomycota</taxon>
        <taxon>Pezizomycotina</taxon>
        <taxon>Lecanoromycetes</taxon>
        <taxon>OSLEUM clade</taxon>
        <taxon>Lecanoromycetidae</taxon>
        <taxon>Lecanorales</taxon>
        <taxon>Lecanorineae</taxon>
        <taxon>Stereocaulaceae</taxon>
        <taxon>Lepraria</taxon>
    </lineage>
</organism>
<dbReference type="Proteomes" id="UP001276659">
    <property type="component" value="Unassembled WGS sequence"/>
</dbReference>
<evidence type="ECO:0000256" key="1">
    <source>
        <dbReference type="SAM" id="Phobius"/>
    </source>
</evidence>
<reference evidence="3" key="1">
    <citation type="submission" date="2022-11" db="EMBL/GenBank/DDBJ databases">
        <title>Chromosomal genome sequence assembly and mating type (MAT) locus characterization of the leprose asexual lichenized fungus Lepraria neglecta (Nyl.) Erichsen.</title>
        <authorList>
            <person name="Allen J.L."/>
            <person name="Pfeffer B."/>
        </authorList>
    </citation>
    <scope>NUCLEOTIDE SEQUENCE</scope>
    <source>
        <strain evidence="3">Allen 5258</strain>
    </source>
</reference>
<keyword evidence="1" id="KW-0472">Membrane</keyword>
<feature type="domain" description="DUF7702" evidence="2">
    <location>
        <begin position="4"/>
        <end position="241"/>
    </location>
</feature>
<feature type="transmembrane region" description="Helical" evidence="1">
    <location>
        <begin position="179"/>
        <end position="196"/>
    </location>
</feature>
<evidence type="ECO:0000313" key="3">
    <source>
        <dbReference type="EMBL" id="KAK3173483.1"/>
    </source>
</evidence>